<dbReference type="InterPro" id="IPR029044">
    <property type="entry name" value="Nucleotide-diphossugar_trans"/>
</dbReference>
<evidence type="ECO:0000256" key="4">
    <source>
        <dbReference type="ARBA" id="ARBA00022679"/>
    </source>
</evidence>
<dbReference type="EC" id="2.4.1.266" evidence="6"/>
<evidence type="ECO:0000313" key="12">
    <source>
        <dbReference type="Proteomes" id="UP000184442"/>
    </source>
</evidence>
<evidence type="ECO:0000256" key="2">
    <source>
        <dbReference type="ARBA" id="ARBA00006739"/>
    </source>
</evidence>
<dbReference type="PANTHER" id="PTHR48090">
    <property type="entry name" value="UNDECAPRENYL-PHOSPHATE 4-DEOXY-4-FORMAMIDO-L-ARABINOSE TRANSFERASE-RELATED"/>
    <property type="match status" value="1"/>
</dbReference>
<comment type="catalytic activity">
    <reaction evidence="8">
        <text>(2R)-3-phosphoglycerate + UDP-alpha-D-glucose = (2R)-2-O-(alpha-D-glucopyranosyl)-3-phospho-glycerate + UDP + H(+)</text>
        <dbReference type="Rhea" id="RHEA:31319"/>
        <dbReference type="ChEBI" id="CHEBI:15378"/>
        <dbReference type="ChEBI" id="CHEBI:58223"/>
        <dbReference type="ChEBI" id="CHEBI:58272"/>
        <dbReference type="ChEBI" id="CHEBI:58885"/>
        <dbReference type="ChEBI" id="CHEBI:62600"/>
        <dbReference type="EC" id="2.4.1.266"/>
    </reaction>
    <physiologicalReaction direction="left-to-right" evidence="8">
        <dbReference type="Rhea" id="RHEA:31320"/>
    </physiologicalReaction>
</comment>
<protein>
    <recommendedName>
        <fullName evidence="7">Glucosyl-3-phosphoglycerate synthase</fullName>
        <ecNumber evidence="6">2.4.1.266</ecNumber>
    </recommendedName>
</protein>
<evidence type="ECO:0000256" key="5">
    <source>
        <dbReference type="ARBA" id="ARBA00022842"/>
    </source>
</evidence>
<dbReference type="SUPFAM" id="SSF53448">
    <property type="entry name" value="Nucleotide-diphospho-sugar transferases"/>
    <property type="match status" value="1"/>
</dbReference>
<evidence type="ECO:0000313" key="11">
    <source>
        <dbReference type="EMBL" id="SHJ29383.1"/>
    </source>
</evidence>
<evidence type="ECO:0000256" key="7">
    <source>
        <dbReference type="ARBA" id="ARBA00040894"/>
    </source>
</evidence>
<dbReference type="Pfam" id="PF00535">
    <property type="entry name" value="Glycos_transf_2"/>
    <property type="match status" value="1"/>
</dbReference>
<dbReference type="STRING" id="1122184.SAMN02745176_03080"/>
<accession>A0A1M6I4M3</accession>
<comment type="similarity">
    <text evidence="2">Belongs to the glycosyltransferase 2 family.</text>
</comment>
<dbReference type="GO" id="GO:0016757">
    <property type="term" value="F:glycosyltransferase activity"/>
    <property type="evidence" value="ECO:0007669"/>
    <property type="project" value="UniProtKB-KW"/>
</dbReference>
<proteinExistence type="inferred from homology"/>
<dbReference type="CDD" id="cd04179">
    <property type="entry name" value="DPM_DPG-synthase_like"/>
    <property type="match status" value="1"/>
</dbReference>
<evidence type="ECO:0000256" key="3">
    <source>
        <dbReference type="ARBA" id="ARBA00022676"/>
    </source>
</evidence>
<dbReference type="PANTHER" id="PTHR48090:SF10">
    <property type="entry name" value="GLUCOSYL-3-PHOSPHOGLYCERATE SYNTHASE"/>
    <property type="match status" value="1"/>
</dbReference>
<dbReference type="EMBL" id="FQZS01000027">
    <property type="protein sequence ID" value="SHJ29383.1"/>
    <property type="molecule type" value="Genomic_DNA"/>
</dbReference>
<comment type="cofactor">
    <cofactor evidence="1">
        <name>Mg(2+)</name>
        <dbReference type="ChEBI" id="CHEBI:18420"/>
    </cofactor>
</comment>
<name>A0A1M6I4M3_9FIRM</name>
<keyword evidence="12" id="KW-1185">Reference proteome</keyword>
<dbReference type="InterPro" id="IPR050256">
    <property type="entry name" value="Glycosyltransferase_2"/>
</dbReference>
<evidence type="ECO:0000256" key="1">
    <source>
        <dbReference type="ARBA" id="ARBA00001946"/>
    </source>
</evidence>
<keyword evidence="4 11" id="KW-0808">Transferase</keyword>
<dbReference type="AlphaFoldDB" id="A0A1M6I4M3"/>
<keyword evidence="3" id="KW-0328">Glycosyltransferase</keyword>
<dbReference type="Proteomes" id="UP000184442">
    <property type="component" value="Unassembled WGS sequence"/>
</dbReference>
<keyword evidence="5" id="KW-0460">Magnesium</keyword>
<dbReference type="RefSeq" id="WP_242944242.1">
    <property type="nucleotide sequence ID" value="NZ_FQZS01000027.1"/>
</dbReference>
<feature type="domain" description="Glycosyltransferase 2-like" evidence="10">
    <location>
        <begin position="6"/>
        <end position="115"/>
    </location>
</feature>
<dbReference type="InterPro" id="IPR001173">
    <property type="entry name" value="Glyco_trans_2-like"/>
</dbReference>
<sequence>MMSVAAIIPAYNEEKTIGNVLNVVSNCSLINEIIVVSDGSWDNTVNIAKNYNVKVIELKDNIGKGGAIKAGLKECSSDIVLLLDADLIGLRENHVYDLITPIIHENIDMTVGIFKNGRAITDIAQKIAPDLSGQRAVRKLILDEIKDMDIVRYGIEVTLTIHVNKKGYKIKDIYLDDITHLTKEEKLGFINGFSSRLRMYKDILKVISKSVSNK</sequence>
<gene>
    <name evidence="11" type="ORF">SAMN02745176_03080</name>
</gene>
<organism evidence="11 12">
    <name type="scientific">Lutispora thermophila DSM 19022</name>
    <dbReference type="NCBI Taxonomy" id="1122184"/>
    <lineage>
        <taxon>Bacteria</taxon>
        <taxon>Bacillati</taxon>
        <taxon>Bacillota</taxon>
        <taxon>Clostridia</taxon>
        <taxon>Lutisporales</taxon>
        <taxon>Lutisporaceae</taxon>
        <taxon>Lutispora</taxon>
    </lineage>
</organism>
<evidence type="ECO:0000256" key="9">
    <source>
        <dbReference type="ARBA" id="ARBA00048997"/>
    </source>
</evidence>
<evidence type="ECO:0000259" key="10">
    <source>
        <dbReference type="Pfam" id="PF00535"/>
    </source>
</evidence>
<evidence type="ECO:0000256" key="8">
    <source>
        <dbReference type="ARBA" id="ARBA00048689"/>
    </source>
</evidence>
<dbReference type="Gene3D" id="3.90.550.10">
    <property type="entry name" value="Spore Coat Polysaccharide Biosynthesis Protein SpsA, Chain A"/>
    <property type="match status" value="1"/>
</dbReference>
<evidence type="ECO:0000256" key="6">
    <source>
        <dbReference type="ARBA" id="ARBA00039022"/>
    </source>
</evidence>
<reference evidence="11 12" key="1">
    <citation type="submission" date="2016-11" db="EMBL/GenBank/DDBJ databases">
        <authorList>
            <person name="Jaros S."/>
            <person name="Januszkiewicz K."/>
            <person name="Wedrychowicz H."/>
        </authorList>
    </citation>
    <scope>NUCLEOTIDE SEQUENCE [LARGE SCALE GENOMIC DNA]</scope>
    <source>
        <strain evidence="11 12">DSM 19022</strain>
    </source>
</reference>
<comment type="catalytic activity">
    <reaction evidence="9">
        <text>an NDP-alpha-D-glucose + (2R)-3-phosphoglycerate = (2R)-2-O-(alpha-D-glucopyranosyl)-3-phospho-glycerate + a ribonucleoside 5'-diphosphate + H(+)</text>
        <dbReference type="Rhea" id="RHEA:47244"/>
        <dbReference type="ChEBI" id="CHEBI:15378"/>
        <dbReference type="ChEBI" id="CHEBI:57930"/>
        <dbReference type="ChEBI" id="CHEBI:58272"/>
        <dbReference type="ChEBI" id="CHEBI:62600"/>
        <dbReference type="ChEBI" id="CHEBI:76533"/>
        <dbReference type="EC" id="2.4.1.266"/>
    </reaction>
    <physiologicalReaction direction="left-to-right" evidence="9">
        <dbReference type="Rhea" id="RHEA:47245"/>
    </physiologicalReaction>
</comment>